<organism evidence="1 2">
    <name type="scientific">Austropuccinia psidii MF-1</name>
    <dbReference type="NCBI Taxonomy" id="1389203"/>
    <lineage>
        <taxon>Eukaryota</taxon>
        <taxon>Fungi</taxon>
        <taxon>Dikarya</taxon>
        <taxon>Basidiomycota</taxon>
        <taxon>Pucciniomycotina</taxon>
        <taxon>Pucciniomycetes</taxon>
        <taxon>Pucciniales</taxon>
        <taxon>Sphaerophragmiaceae</taxon>
        <taxon>Austropuccinia</taxon>
    </lineage>
</organism>
<evidence type="ECO:0000313" key="2">
    <source>
        <dbReference type="Proteomes" id="UP000765509"/>
    </source>
</evidence>
<keyword evidence="2" id="KW-1185">Reference proteome</keyword>
<name>A0A9Q3BAS3_9BASI</name>
<evidence type="ECO:0000313" key="1">
    <source>
        <dbReference type="EMBL" id="MBW0461812.1"/>
    </source>
</evidence>
<gene>
    <name evidence="1" type="ORF">O181_001527</name>
</gene>
<accession>A0A9Q3BAS3</accession>
<proteinExistence type="predicted"/>
<comment type="caution">
    <text evidence="1">The sequence shown here is derived from an EMBL/GenBank/DDBJ whole genome shotgun (WGS) entry which is preliminary data.</text>
</comment>
<dbReference type="Proteomes" id="UP000765509">
    <property type="component" value="Unassembled WGS sequence"/>
</dbReference>
<reference evidence="1" key="1">
    <citation type="submission" date="2021-03" db="EMBL/GenBank/DDBJ databases">
        <title>Draft genome sequence of rust myrtle Austropuccinia psidii MF-1, a brazilian biotype.</title>
        <authorList>
            <person name="Quecine M.C."/>
            <person name="Pachon D.M.R."/>
            <person name="Bonatelli M.L."/>
            <person name="Correr F.H."/>
            <person name="Franceschini L.M."/>
            <person name="Leite T.F."/>
            <person name="Margarido G.R.A."/>
            <person name="Almeida C.A."/>
            <person name="Ferrarezi J.A."/>
            <person name="Labate C.A."/>
        </authorList>
    </citation>
    <scope>NUCLEOTIDE SEQUENCE</scope>
    <source>
        <strain evidence="1">MF-1</strain>
    </source>
</reference>
<dbReference type="OrthoDB" id="2507294at2759"/>
<sequence>MTYPEKEALEQSPEAISLKKFPDVGEYDHMEYIDYIDGLFIEVSHIPDYWVTARLNTECKLHSSIWYTEMKKLHGRRNWTWWKHHIIQNYINGIWIWHKNMFFSK</sequence>
<protein>
    <submittedName>
        <fullName evidence="1">Uncharacterized protein</fullName>
    </submittedName>
</protein>
<dbReference type="AlphaFoldDB" id="A0A9Q3BAS3"/>
<dbReference type="EMBL" id="AVOT02000227">
    <property type="protein sequence ID" value="MBW0461812.1"/>
    <property type="molecule type" value="Genomic_DNA"/>
</dbReference>